<dbReference type="EMBL" id="AP023368">
    <property type="protein sequence ID" value="BCJ97021.1"/>
    <property type="molecule type" value="Genomic_DNA"/>
</dbReference>
<evidence type="ECO:0000259" key="6">
    <source>
        <dbReference type="Pfam" id="PF12637"/>
    </source>
</evidence>
<reference evidence="7 8" key="1">
    <citation type="submission" date="2020-08" db="EMBL/GenBank/DDBJ databases">
        <title>Draft genome sequencing of an Anaerocolumna strain isolated from anoxic soil subjected to BSD treatment.</title>
        <authorList>
            <person name="Uek A."/>
            <person name="Tonouchi A."/>
        </authorList>
    </citation>
    <scope>NUCLEOTIDE SEQUENCE [LARGE SCALE GENOMIC DNA]</scope>
    <source>
        <strain evidence="7 8">CTTW</strain>
    </source>
</reference>
<feature type="domain" description="TSCPD" evidence="6">
    <location>
        <begin position="3"/>
        <end position="76"/>
    </location>
</feature>
<evidence type="ECO:0000313" key="7">
    <source>
        <dbReference type="EMBL" id="BCJ97021.1"/>
    </source>
</evidence>
<accession>A0A7I8DIC4</accession>
<dbReference type="GO" id="GO:0000166">
    <property type="term" value="F:nucleotide binding"/>
    <property type="evidence" value="ECO:0007669"/>
    <property type="project" value="UniProtKB-KW"/>
</dbReference>
<evidence type="ECO:0000313" key="8">
    <source>
        <dbReference type="Proteomes" id="UP000515703"/>
    </source>
</evidence>
<dbReference type="KEGG" id="acht:bsdcttw_00620"/>
<dbReference type="InterPro" id="IPR024434">
    <property type="entry name" value="TSCPD_dom"/>
</dbReference>
<evidence type="ECO:0000256" key="5">
    <source>
        <dbReference type="ARBA" id="ARBA00047754"/>
    </source>
</evidence>
<comment type="catalytic activity">
    <reaction evidence="5">
        <text>a 2'-deoxyribonucleoside 5'-diphosphate + [thioredoxin]-disulfide + H2O = a ribonucleoside 5'-diphosphate + [thioredoxin]-dithiol</text>
        <dbReference type="Rhea" id="RHEA:23252"/>
        <dbReference type="Rhea" id="RHEA-COMP:10698"/>
        <dbReference type="Rhea" id="RHEA-COMP:10700"/>
        <dbReference type="ChEBI" id="CHEBI:15377"/>
        <dbReference type="ChEBI" id="CHEBI:29950"/>
        <dbReference type="ChEBI" id="CHEBI:50058"/>
        <dbReference type="ChEBI" id="CHEBI:57930"/>
        <dbReference type="ChEBI" id="CHEBI:73316"/>
        <dbReference type="EC" id="1.17.4.1"/>
    </reaction>
</comment>
<dbReference type="NCBIfam" id="TIGR03905">
    <property type="entry name" value="TIGR03905_4_Cys"/>
    <property type="match status" value="1"/>
</dbReference>
<protein>
    <recommendedName>
        <fullName evidence="2">ribonucleoside-diphosphate reductase</fullName>
        <ecNumber evidence="2">1.17.4.1</ecNumber>
    </recommendedName>
</protein>
<proteinExistence type="inferred from homology"/>
<reference evidence="7 8" key="2">
    <citation type="submission" date="2020-08" db="EMBL/GenBank/DDBJ databases">
        <authorList>
            <person name="Ueki A."/>
            <person name="Tonouchi A."/>
        </authorList>
    </citation>
    <scope>NUCLEOTIDE SEQUENCE [LARGE SCALE GENOMIC DNA]</scope>
    <source>
        <strain evidence="7 8">CTTW</strain>
    </source>
</reference>
<dbReference type="Pfam" id="PF12637">
    <property type="entry name" value="TSCPD"/>
    <property type="match status" value="1"/>
</dbReference>
<keyword evidence="8" id="KW-1185">Reference proteome</keyword>
<dbReference type="RefSeq" id="WP_197979846.1">
    <property type="nucleotide sequence ID" value="NZ_AP023368.1"/>
</dbReference>
<keyword evidence="3" id="KW-0237">DNA synthesis</keyword>
<dbReference type="GO" id="GO:0071897">
    <property type="term" value="P:DNA biosynthetic process"/>
    <property type="evidence" value="ECO:0007669"/>
    <property type="project" value="UniProtKB-KW"/>
</dbReference>
<dbReference type="AlphaFoldDB" id="A0A7I8DIC4"/>
<evidence type="ECO:0000256" key="4">
    <source>
        <dbReference type="ARBA" id="ARBA00022741"/>
    </source>
</evidence>
<dbReference type="InterPro" id="IPR023806">
    <property type="entry name" value="CHP03905"/>
</dbReference>
<keyword evidence="4" id="KW-0547">Nucleotide-binding</keyword>
<organism evidence="7 8">
    <name type="scientific">Anaerocolumna chitinilytica</name>
    <dbReference type="NCBI Taxonomy" id="1727145"/>
    <lineage>
        <taxon>Bacteria</taxon>
        <taxon>Bacillati</taxon>
        <taxon>Bacillota</taxon>
        <taxon>Clostridia</taxon>
        <taxon>Lachnospirales</taxon>
        <taxon>Lachnospiraceae</taxon>
        <taxon>Anaerocolumna</taxon>
    </lineage>
</organism>
<evidence type="ECO:0000256" key="1">
    <source>
        <dbReference type="ARBA" id="ARBA00007405"/>
    </source>
</evidence>
<name>A0A7I8DIC4_9FIRM</name>
<dbReference type="EC" id="1.17.4.1" evidence="2"/>
<evidence type="ECO:0000256" key="2">
    <source>
        <dbReference type="ARBA" id="ARBA00012274"/>
    </source>
</evidence>
<dbReference type="Proteomes" id="UP000515703">
    <property type="component" value="Chromosome"/>
</dbReference>
<dbReference type="GO" id="GO:0004748">
    <property type="term" value="F:ribonucleoside-diphosphate reductase activity, thioredoxin disulfide as acceptor"/>
    <property type="evidence" value="ECO:0007669"/>
    <property type="project" value="UniProtKB-EC"/>
</dbReference>
<gene>
    <name evidence="7" type="ORF">bsdcttw_00620</name>
</gene>
<evidence type="ECO:0000256" key="3">
    <source>
        <dbReference type="ARBA" id="ARBA00022634"/>
    </source>
</evidence>
<comment type="similarity">
    <text evidence="1">Belongs to the ribonucleoside diphosphate reductase class-2 family.</text>
</comment>
<sequence length="79" mass="8499">MIYKTSGVCCSNIDFEIEDGIVKQVIFNGGCAGNASGISKLVAGMKVEDVIEKLEGTKCGRKATSCPDQLSKALKEWRK</sequence>